<sequence length="883" mass="101926">MLYPQKWNHLAPHHAWIEHRELHRDLHKGHIVAYVFQPDDWNAISPGSSYGRVSIHLLARLKEAFYEIHLLILPLLAQAKTHHILPTLTISECMRLLSDLDALNSTFWESARLVTRVQRGIAELLAFRLFRLDVQYHVGDELFVSDCMFNYVGVFTTDEKMANLLHRLGVPVFGLLRGLPKSVARSSVIDPASWRTMVETQTVDSLEDGEWNLAEQTIINDSARAAPSTRSSRRRSPSPPRRPDRGRSPQREPQSARTRSRSPPRSSRYSSQNQSRPSVSRRDPSPERVSNYPRYMLHEQPRVSDERRRQHPDAPEQWRPRTWSTDPGHQASVDFSLPDWAPPLPPWLREIARSVDRSVTREWRLSAVDTAHAVPQDIFTRPLEYMLPPLHLILKHEKRFLYVIKAWAALRDFWLRRLMDVDTRGLPASTWRKIVDDKYHMNKELAAWIETQSSRSSARTSSTDRPDGDIRMTEATVPSQRESVQKRVSFLSRRLRDELAQQRTAGDPLPVPGRYTRVPEPGEDLPVTSSRAAAEPSDWRDRLHLLDVFYEAHSHCMVLLDEAAFSAETSSPMRWDEYWDYENSRILLFNYVSRVRDEHFGPCEHEILLHDVGLSWHQSRDDEGGVCSASRAMWCASENIVTDDDGKLVKFAGSTRTYMSEQISVHTRDRSRDISDTGTVGAAASQGEPSLRSHRTAPPPDPVYGYAPKLPNGHEITEFVIRHHVLPPSDLARAEVRAFLIWELEEAGFRFQLRRLDTHILKSMKIWTEEIQTQRDAIIQQCWGGSDGFVPSGMAIPAHTNPEQRERVASIYNFWKVVRAWPRVRDVPNLRRYTQHEGLSMEQLLEVENEVWKFYGQTFYDYFGILPTLPKLMPPNPFLNAEN</sequence>
<feature type="compositionally biased region" description="Basic and acidic residues" evidence="1">
    <location>
        <begin position="462"/>
        <end position="471"/>
    </location>
</feature>
<feature type="region of interest" description="Disordered" evidence="1">
    <location>
        <begin position="217"/>
        <end position="330"/>
    </location>
</feature>
<protein>
    <submittedName>
        <fullName evidence="2">Uncharacterized protein</fullName>
    </submittedName>
</protein>
<reference evidence="3" key="1">
    <citation type="journal article" date="2012" name="Science">
        <title>The Paleozoic origin of enzymatic lignin decomposition reconstructed from 31 fungal genomes.</title>
        <authorList>
            <person name="Floudas D."/>
            <person name="Binder M."/>
            <person name="Riley R."/>
            <person name="Barry K."/>
            <person name="Blanchette R.A."/>
            <person name="Henrissat B."/>
            <person name="Martinez A.T."/>
            <person name="Otillar R."/>
            <person name="Spatafora J.W."/>
            <person name="Yadav J.S."/>
            <person name="Aerts A."/>
            <person name="Benoit I."/>
            <person name="Boyd A."/>
            <person name="Carlson A."/>
            <person name="Copeland A."/>
            <person name="Coutinho P.M."/>
            <person name="de Vries R.P."/>
            <person name="Ferreira P."/>
            <person name="Findley K."/>
            <person name="Foster B."/>
            <person name="Gaskell J."/>
            <person name="Glotzer D."/>
            <person name="Gorecki P."/>
            <person name="Heitman J."/>
            <person name="Hesse C."/>
            <person name="Hori C."/>
            <person name="Igarashi K."/>
            <person name="Jurgens J.A."/>
            <person name="Kallen N."/>
            <person name="Kersten P."/>
            <person name="Kohler A."/>
            <person name="Kuees U."/>
            <person name="Kumar T.K.A."/>
            <person name="Kuo A."/>
            <person name="LaButti K."/>
            <person name="Larrondo L.F."/>
            <person name="Lindquist E."/>
            <person name="Ling A."/>
            <person name="Lombard V."/>
            <person name="Lucas S."/>
            <person name="Lundell T."/>
            <person name="Martin R."/>
            <person name="McLaughlin D.J."/>
            <person name="Morgenstern I."/>
            <person name="Morin E."/>
            <person name="Murat C."/>
            <person name="Nagy L.G."/>
            <person name="Nolan M."/>
            <person name="Ohm R.A."/>
            <person name="Patyshakuliyeva A."/>
            <person name="Rokas A."/>
            <person name="Ruiz-Duenas F.J."/>
            <person name="Sabat G."/>
            <person name="Salamov A."/>
            <person name="Samejima M."/>
            <person name="Schmutz J."/>
            <person name="Slot J.C."/>
            <person name="St John F."/>
            <person name="Stenlid J."/>
            <person name="Sun H."/>
            <person name="Sun S."/>
            <person name="Syed K."/>
            <person name="Tsang A."/>
            <person name="Wiebenga A."/>
            <person name="Young D."/>
            <person name="Pisabarro A."/>
            <person name="Eastwood D.C."/>
            <person name="Martin F."/>
            <person name="Cullen D."/>
            <person name="Grigoriev I.V."/>
            <person name="Hibbett D.S."/>
        </authorList>
    </citation>
    <scope>NUCLEOTIDE SEQUENCE [LARGE SCALE GENOMIC DNA]</scope>
    <source>
        <strain evidence="3">TFB10046</strain>
    </source>
</reference>
<gene>
    <name evidence="2" type="ORF">AURDEDRAFT_177503</name>
</gene>
<dbReference type="AlphaFoldDB" id="J0D3Z2"/>
<dbReference type="Proteomes" id="UP000006514">
    <property type="component" value="Unassembled WGS sequence"/>
</dbReference>
<dbReference type="KEGG" id="adl:AURDEDRAFT_177503"/>
<feature type="region of interest" description="Disordered" evidence="1">
    <location>
        <begin position="667"/>
        <end position="699"/>
    </location>
</feature>
<dbReference type="eggNOG" id="ENOG502R18F">
    <property type="taxonomic scope" value="Eukaryota"/>
</dbReference>
<feature type="compositionally biased region" description="Basic and acidic residues" evidence="1">
    <location>
        <begin position="241"/>
        <end position="250"/>
    </location>
</feature>
<proteinExistence type="predicted"/>
<dbReference type="OrthoDB" id="2634326at2759"/>
<feature type="compositionally biased region" description="Basic and acidic residues" evidence="1">
    <location>
        <begin position="296"/>
        <end position="319"/>
    </location>
</feature>
<feature type="compositionally biased region" description="Low complexity" evidence="1">
    <location>
        <begin position="452"/>
        <end position="461"/>
    </location>
</feature>
<name>J0D3Z2_AURST</name>
<evidence type="ECO:0000313" key="2">
    <source>
        <dbReference type="EMBL" id="EJD33412.1"/>
    </source>
</evidence>
<accession>J0D3Z2</accession>
<feature type="region of interest" description="Disordered" evidence="1">
    <location>
        <begin position="501"/>
        <end position="533"/>
    </location>
</feature>
<feature type="compositionally biased region" description="Low complexity" evidence="1">
    <location>
        <begin position="251"/>
        <end position="278"/>
    </location>
</feature>
<keyword evidence="3" id="KW-1185">Reference proteome</keyword>
<evidence type="ECO:0000313" key="3">
    <source>
        <dbReference type="Proteomes" id="UP000006514"/>
    </source>
</evidence>
<dbReference type="InParanoid" id="J0D3Z2"/>
<organism evidence="2 3">
    <name type="scientific">Auricularia subglabra (strain TFB-10046 / SS5)</name>
    <name type="common">White-rot fungus</name>
    <name type="synonym">Auricularia delicata (strain TFB10046)</name>
    <dbReference type="NCBI Taxonomy" id="717982"/>
    <lineage>
        <taxon>Eukaryota</taxon>
        <taxon>Fungi</taxon>
        <taxon>Dikarya</taxon>
        <taxon>Basidiomycota</taxon>
        <taxon>Agaricomycotina</taxon>
        <taxon>Agaricomycetes</taxon>
        <taxon>Auriculariales</taxon>
        <taxon>Auriculariaceae</taxon>
        <taxon>Auricularia</taxon>
    </lineage>
</organism>
<evidence type="ECO:0000256" key="1">
    <source>
        <dbReference type="SAM" id="MobiDB-lite"/>
    </source>
</evidence>
<feature type="region of interest" description="Disordered" evidence="1">
    <location>
        <begin position="452"/>
        <end position="471"/>
    </location>
</feature>
<dbReference type="EMBL" id="JH688242">
    <property type="protein sequence ID" value="EJD33412.1"/>
    <property type="molecule type" value="Genomic_DNA"/>
</dbReference>